<dbReference type="PANTHER" id="PTHR30146">
    <property type="entry name" value="LACI-RELATED TRANSCRIPTIONAL REPRESSOR"/>
    <property type="match status" value="1"/>
</dbReference>
<feature type="domain" description="HTH lacI-type" evidence="4">
    <location>
        <begin position="7"/>
        <end position="61"/>
    </location>
</feature>
<evidence type="ECO:0000256" key="2">
    <source>
        <dbReference type="ARBA" id="ARBA00023125"/>
    </source>
</evidence>
<dbReference type="Pfam" id="PF13377">
    <property type="entry name" value="Peripla_BP_3"/>
    <property type="match status" value="1"/>
</dbReference>
<dbReference type="PROSITE" id="PS50932">
    <property type="entry name" value="HTH_LACI_2"/>
    <property type="match status" value="1"/>
</dbReference>
<dbReference type="Pfam" id="PF00356">
    <property type="entry name" value="LacI"/>
    <property type="match status" value="1"/>
</dbReference>
<proteinExistence type="predicted"/>
<keyword evidence="2" id="KW-0238">DNA-binding</keyword>
<dbReference type="AlphaFoldDB" id="A0A0K6HND5"/>
<evidence type="ECO:0000313" key="5">
    <source>
        <dbReference type="EMBL" id="CUA92425.1"/>
    </source>
</evidence>
<dbReference type="CDD" id="cd01392">
    <property type="entry name" value="HTH_LacI"/>
    <property type="match status" value="1"/>
</dbReference>
<dbReference type="InterPro" id="IPR046335">
    <property type="entry name" value="LacI/GalR-like_sensor"/>
</dbReference>
<accession>A0A0K6HND5</accession>
<dbReference type="InterPro" id="IPR028082">
    <property type="entry name" value="Peripla_BP_I"/>
</dbReference>
<evidence type="ECO:0000259" key="4">
    <source>
        <dbReference type="PROSITE" id="PS50932"/>
    </source>
</evidence>
<keyword evidence="1" id="KW-0805">Transcription regulation</keyword>
<reference evidence="6" key="1">
    <citation type="submission" date="2015-08" db="EMBL/GenBank/DDBJ databases">
        <authorList>
            <person name="Varghese N."/>
        </authorList>
    </citation>
    <scope>NUCLEOTIDE SEQUENCE [LARGE SCALE GENOMIC DNA]</scope>
    <source>
        <strain evidence="6">DSM 23407</strain>
    </source>
</reference>
<gene>
    <name evidence="5" type="ORF">Ga0061067_101530</name>
</gene>
<keyword evidence="6" id="KW-1185">Reference proteome</keyword>
<dbReference type="SUPFAM" id="SSF53822">
    <property type="entry name" value="Periplasmic binding protein-like I"/>
    <property type="match status" value="1"/>
</dbReference>
<dbReference type="PANTHER" id="PTHR30146:SF33">
    <property type="entry name" value="TRANSCRIPTIONAL REGULATOR"/>
    <property type="match status" value="1"/>
</dbReference>
<organism evidence="5 6">
    <name type="scientific">Pannonibacter indicus</name>
    <dbReference type="NCBI Taxonomy" id="466044"/>
    <lineage>
        <taxon>Bacteria</taxon>
        <taxon>Pseudomonadati</taxon>
        <taxon>Pseudomonadota</taxon>
        <taxon>Alphaproteobacteria</taxon>
        <taxon>Hyphomicrobiales</taxon>
        <taxon>Stappiaceae</taxon>
        <taxon>Pannonibacter</taxon>
    </lineage>
</organism>
<dbReference type="RefSeq" id="WP_055454333.1">
    <property type="nucleotide sequence ID" value="NZ_CYHE01000001.1"/>
</dbReference>
<dbReference type="SMART" id="SM00354">
    <property type="entry name" value="HTH_LACI"/>
    <property type="match status" value="1"/>
</dbReference>
<dbReference type="Gene3D" id="3.40.50.2300">
    <property type="match status" value="2"/>
</dbReference>
<sequence length="335" mass="35677">MDRRNKANMDDIARVAGVSKMTVSRVLRGGSGFSEETRGKVLAAAETLGYVPNRLAAAFGSEQASTLVGMCVPRLSSSLFGQVLDGVDRALSRLGYQLMIGASNHAVEQEEDWVRQVVSWRPAGVILSGSLHTPGTVEMLRQSAMPVVEVWELTTSPVDMAVGFSHFDCGMEMGQFLLRRGRRKVGYVGALGLSDVISSARLDGFEAALSAGGHPLAAKEVLIDNPGFYRGFYGLETLLAREPDLDAVYFHNDEMAIGGLAYCEARGIRVPEDLGIAGWGGMEAASVLPRRLTTTVVPATAIGKSAAEALVARLRGEPGQDITVVPTRLVPGETA</sequence>
<name>A0A0K6HND5_9HYPH</name>
<evidence type="ECO:0000256" key="1">
    <source>
        <dbReference type="ARBA" id="ARBA00023015"/>
    </source>
</evidence>
<evidence type="ECO:0000313" key="6">
    <source>
        <dbReference type="Proteomes" id="UP000183900"/>
    </source>
</evidence>
<keyword evidence="3" id="KW-0804">Transcription</keyword>
<dbReference type="GO" id="GO:0000976">
    <property type="term" value="F:transcription cis-regulatory region binding"/>
    <property type="evidence" value="ECO:0007669"/>
    <property type="project" value="TreeGrafter"/>
</dbReference>
<dbReference type="Gene3D" id="1.10.260.40">
    <property type="entry name" value="lambda repressor-like DNA-binding domains"/>
    <property type="match status" value="1"/>
</dbReference>
<dbReference type="CDD" id="cd01575">
    <property type="entry name" value="PBP1_GntR"/>
    <property type="match status" value="1"/>
</dbReference>
<dbReference type="OrthoDB" id="234496at2"/>
<dbReference type="GO" id="GO:0003700">
    <property type="term" value="F:DNA-binding transcription factor activity"/>
    <property type="evidence" value="ECO:0007669"/>
    <property type="project" value="TreeGrafter"/>
</dbReference>
<dbReference type="InterPro" id="IPR000843">
    <property type="entry name" value="HTH_LacI"/>
</dbReference>
<dbReference type="InterPro" id="IPR010982">
    <property type="entry name" value="Lambda_DNA-bd_dom_sf"/>
</dbReference>
<dbReference type="SUPFAM" id="SSF47413">
    <property type="entry name" value="lambda repressor-like DNA-binding domains"/>
    <property type="match status" value="1"/>
</dbReference>
<dbReference type="Proteomes" id="UP000183900">
    <property type="component" value="Unassembled WGS sequence"/>
</dbReference>
<dbReference type="EMBL" id="CYHE01000001">
    <property type="protein sequence ID" value="CUA92425.1"/>
    <property type="molecule type" value="Genomic_DNA"/>
</dbReference>
<evidence type="ECO:0000256" key="3">
    <source>
        <dbReference type="ARBA" id="ARBA00023163"/>
    </source>
</evidence>
<protein>
    <submittedName>
        <fullName evidence="5">Transcriptional regulator, LacI family</fullName>
    </submittedName>
</protein>
<dbReference type="PROSITE" id="PS00356">
    <property type="entry name" value="HTH_LACI_1"/>
    <property type="match status" value="1"/>
</dbReference>